<evidence type="ECO:0000256" key="1">
    <source>
        <dbReference type="SAM" id="MobiDB-lite"/>
    </source>
</evidence>
<accession>A0ABS4DGY3</accession>
<name>A0ABS4DGY3_9CHLR</name>
<evidence type="ECO:0000313" key="4">
    <source>
        <dbReference type="Proteomes" id="UP001193081"/>
    </source>
</evidence>
<evidence type="ECO:0000313" key="3">
    <source>
        <dbReference type="EMBL" id="MBP1468690.1"/>
    </source>
</evidence>
<dbReference type="Proteomes" id="UP001193081">
    <property type="component" value="Unassembled WGS sequence"/>
</dbReference>
<gene>
    <name evidence="3" type="ORF">EYB53_023450</name>
</gene>
<organism evidence="3 4">
    <name type="scientific">Candidatus Chloroploca mongolica</name>
    <dbReference type="NCBI Taxonomy" id="2528176"/>
    <lineage>
        <taxon>Bacteria</taxon>
        <taxon>Bacillati</taxon>
        <taxon>Chloroflexota</taxon>
        <taxon>Chloroflexia</taxon>
        <taxon>Chloroflexales</taxon>
        <taxon>Chloroflexineae</taxon>
        <taxon>Oscillochloridaceae</taxon>
        <taxon>Candidatus Chloroploca</taxon>
    </lineage>
</organism>
<keyword evidence="2" id="KW-0472">Membrane</keyword>
<feature type="region of interest" description="Disordered" evidence="1">
    <location>
        <begin position="32"/>
        <end position="52"/>
    </location>
</feature>
<sequence length="52" mass="6186">MQSVINLFPLILLGVMCLLTFILLPLTREETPYRQEERQRTDRLKVPVRDET</sequence>
<keyword evidence="2" id="KW-0812">Transmembrane</keyword>
<evidence type="ECO:0000256" key="2">
    <source>
        <dbReference type="SAM" id="Phobius"/>
    </source>
</evidence>
<proteinExistence type="predicted"/>
<dbReference type="EMBL" id="SIJK02000085">
    <property type="protein sequence ID" value="MBP1468690.1"/>
    <property type="molecule type" value="Genomic_DNA"/>
</dbReference>
<comment type="caution">
    <text evidence="3">The sequence shown here is derived from an EMBL/GenBank/DDBJ whole genome shotgun (WGS) entry which is preliminary data.</text>
</comment>
<protein>
    <submittedName>
        <fullName evidence="3">Uncharacterized protein</fullName>
    </submittedName>
</protein>
<dbReference type="RefSeq" id="WP_167857574.1">
    <property type="nucleotide sequence ID" value="NZ_SIJK02000085.1"/>
</dbReference>
<keyword evidence="4" id="KW-1185">Reference proteome</keyword>
<reference evidence="3 4" key="1">
    <citation type="submission" date="2021-03" db="EMBL/GenBank/DDBJ databases">
        <authorList>
            <person name="Grouzdev D.S."/>
        </authorList>
    </citation>
    <scope>NUCLEOTIDE SEQUENCE [LARGE SCALE GENOMIC DNA]</scope>
    <source>
        <strain evidence="3 4">M50-1</strain>
    </source>
</reference>
<feature type="transmembrane region" description="Helical" evidence="2">
    <location>
        <begin position="6"/>
        <end position="26"/>
    </location>
</feature>
<keyword evidence="2" id="KW-1133">Transmembrane helix</keyword>